<feature type="domain" description="N-acetyltransferase" evidence="3">
    <location>
        <begin position="1"/>
        <end position="148"/>
    </location>
</feature>
<dbReference type="CDD" id="cd04301">
    <property type="entry name" value="NAT_SF"/>
    <property type="match status" value="1"/>
</dbReference>
<dbReference type="Gene3D" id="3.40.630.30">
    <property type="match status" value="1"/>
</dbReference>
<dbReference type="PANTHER" id="PTHR43877">
    <property type="entry name" value="AMINOALKYLPHOSPHONATE N-ACETYLTRANSFERASE-RELATED-RELATED"/>
    <property type="match status" value="1"/>
</dbReference>
<dbReference type="OrthoDB" id="38613at2157"/>
<accession>A0A4D6HFW2</accession>
<evidence type="ECO:0000259" key="3">
    <source>
        <dbReference type="PROSITE" id="PS51186"/>
    </source>
</evidence>
<keyword evidence="5" id="KW-1185">Reference proteome</keyword>
<dbReference type="InterPro" id="IPR016181">
    <property type="entry name" value="Acyl_CoA_acyltransferase"/>
</dbReference>
<evidence type="ECO:0000256" key="2">
    <source>
        <dbReference type="ARBA" id="ARBA00023315"/>
    </source>
</evidence>
<evidence type="ECO:0000313" key="5">
    <source>
        <dbReference type="Proteomes" id="UP000296706"/>
    </source>
</evidence>
<dbReference type="AlphaFoldDB" id="A0A4D6HFW2"/>
<proteinExistence type="predicted"/>
<keyword evidence="1 4" id="KW-0808">Transferase</keyword>
<dbReference type="PANTHER" id="PTHR43877:SF2">
    <property type="entry name" value="AMINOALKYLPHOSPHONATE N-ACETYLTRANSFERASE-RELATED"/>
    <property type="match status" value="1"/>
</dbReference>
<dbReference type="InterPro" id="IPR050832">
    <property type="entry name" value="Bact_Acetyltransf"/>
</dbReference>
<dbReference type="STRING" id="1457250.GCA_000755225_00512"/>
<organism evidence="4 5">
    <name type="scientific">Halapricum salinum</name>
    <dbReference type="NCBI Taxonomy" id="1457250"/>
    <lineage>
        <taxon>Archaea</taxon>
        <taxon>Methanobacteriati</taxon>
        <taxon>Methanobacteriota</taxon>
        <taxon>Stenosarchaea group</taxon>
        <taxon>Halobacteria</taxon>
        <taxon>Halobacteriales</taxon>
        <taxon>Haloarculaceae</taxon>
        <taxon>Halapricum</taxon>
    </lineage>
</organism>
<dbReference type="EMBL" id="CP031310">
    <property type="protein sequence ID" value="QCC52954.1"/>
    <property type="molecule type" value="Genomic_DNA"/>
</dbReference>
<dbReference type="InterPro" id="IPR000182">
    <property type="entry name" value="GNAT_dom"/>
</dbReference>
<gene>
    <name evidence="4" type="ORF">DV733_11870</name>
</gene>
<protein>
    <submittedName>
        <fullName evidence="4">GNAT family N-acetyltransferase</fullName>
    </submittedName>
</protein>
<evidence type="ECO:0000256" key="1">
    <source>
        <dbReference type="ARBA" id="ARBA00022679"/>
    </source>
</evidence>
<dbReference type="Pfam" id="PF00583">
    <property type="entry name" value="Acetyltransf_1"/>
    <property type="match status" value="1"/>
</dbReference>
<dbReference type="PROSITE" id="PS51186">
    <property type="entry name" value="GNAT"/>
    <property type="match status" value="1"/>
</dbReference>
<reference evidence="4 5" key="1">
    <citation type="journal article" date="2019" name="Nat. Commun.">
        <title>A new type of DNA phosphorothioation-based antiviral system in archaea.</title>
        <authorList>
            <person name="Xiong L."/>
            <person name="Liu S."/>
            <person name="Chen S."/>
            <person name="Xiao Y."/>
            <person name="Zhu B."/>
            <person name="Gao Y."/>
            <person name="Zhang Y."/>
            <person name="Chen B."/>
            <person name="Luo J."/>
            <person name="Deng Z."/>
            <person name="Chen X."/>
            <person name="Wang L."/>
            <person name="Chen S."/>
        </authorList>
    </citation>
    <scope>NUCLEOTIDE SEQUENCE [LARGE SCALE GENOMIC DNA]</scope>
    <source>
        <strain evidence="4 5">CBA1105</strain>
    </source>
</reference>
<name>A0A4D6HFW2_9EURY</name>
<dbReference type="GO" id="GO:0016747">
    <property type="term" value="F:acyltransferase activity, transferring groups other than amino-acyl groups"/>
    <property type="evidence" value="ECO:0007669"/>
    <property type="project" value="InterPro"/>
</dbReference>
<dbReference type="KEGG" id="hsn:DV733_11870"/>
<keyword evidence="2" id="KW-0012">Acyltransferase</keyword>
<evidence type="ECO:0000313" key="4">
    <source>
        <dbReference type="EMBL" id="QCC52954.1"/>
    </source>
</evidence>
<sequence>MTDLDTLVDRWVDLAAGQRQHGSHLEADGNRDRIRETLARQIALSEVRVARQDGRIVGFVSYTIEGSTFARSTTKGLIQNIYVVPELRGLGIGSQLLDVAEDALVAEGADVVALEVMAANEAARRFYMRHGYDAHRVTLEKPVESDTP</sequence>
<dbReference type="Proteomes" id="UP000296706">
    <property type="component" value="Chromosome"/>
</dbReference>
<dbReference type="SUPFAM" id="SSF55729">
    <property type="entry name" value="Acyl-CoA N-acyltransferases (Nat)"/>
    <property type="match status" value="1"/>
</dbReference>